<dbReference type="SUPFAM" id="SSF51045">
    <property type="entry name" value="WW domain"/>
    <property type="match status" value="1"/>
</dbReference>
<evidence type="ECO:0000259" key="4">
    <source>
        <dbReference type="PROSITE" id="PS51184"/>
    </source>
</evidence>
<dbReference type="SUPFAM" id="SSF51197">
    <property type="entry name" value="Clavaminate synthase-like"/>
    <property type="match status" value="1"/>
</dbReference>
<dbReference type="Gene3D" id="1.10.10.440">
    <property type="entry name" value="FF domain"/>
    <property type="match status" value="1"/>
</dbReference>
<dbReference type="CDD" id="cd00201">
    <property type="entry name" value="WW"/>
    <property type="match status" value="1"/>
</dbReference>
<keyword evidence="1" id="KW-0175">Coiled coil</keyword>
<dbReference type="InterPro" id="IPR003347">
    <property type="entry name" value="JmjC_dom"/>
</dbReference>
<proteinExistence type="predicted"/>
<dbReference type="InterPro" id="IPR001202">
    <property type="entry name" value="WW_dom"/>
</dbReference>
<feature type="coiled-coil region" evidence="1">
    <location>
        <begin position="74"/>
        <end position="119"/>
    </location>
</feature>
<reference evidence="5 6" key="1">
    <citation type="submission" date="2019-07" db="EMBL/GenBank/DDBJ databases">
        <title>Genomes of Cafeteria roenbergensis.</title>
        <authorList>
            <person name="Fischer M.G."/>
            <person name="Hackl T."/>
            <person name="Roman M."/>
        </authorList>
    </citation>
    <scope>NUCLEOTIDE SEQUENCE [LARGE SCALE GENOMIC DNA]</scope>
    <source>
        <strain evidence="5 6">E4-10P</strain>
    </source>
</reference>
<name>A0A5A8EDL1_CAFRO</name>
<feature type="domain" description="WW" evidence="3">
    <location>
        <begin position="44"/>
        <end position="71"/>
    </location>
</feature>
<dbReference type="InterPro" id="IPR036020">
    <property type="entry name" value="WW_dom_sf"/>
</dbReference>
<dbReference type="SMART" id="SM00456">
    <property type="entry name" value="WW"/>
    <property type="match status" value="1"/>
</dbReference>
<feature type="region of interest" description="Disordered" evidence="2">
    <location>
        <begin position="346"/>
        <end position="384"/>
    </location>
</feature>
<feature type="compositionally biased region" description="Low complexity" evidence="2">
    <location>
        <begin position="1"/>
        <end position="15"/>
    </location>
</feature>
<dbReference type="AlphaFoldDB" id="A0A5A8EDL1"/>
<dbReference type="EMBL" id="VLTO01000012">
    <property type="protein sequence ID" value="KAA0175629.1"/>
    <property type="molecule type" value="Genomic_DNA"/>
</dbReference>
<dbReference type="InterPro" id="IPR041667">
    <property type="entry name" value="Cupin_8"/>
</dbReference>
<sequence length="898" mass="92835">MAESTAAAEASAAASPLPGPDQAASEADPAVTAGTSAADEAAKWTRWVSPEGYPYFHNQETGETVWVEPECVRLAREVSEAEAALEEEREWEEAAKRDAERKARKEARLKAEAEKAAAQAAAELAAGGDGEDAEGGGMSTSALVSDMEQETNRTALVLACARLQQLFLDCGARAQSSWESLLPRLAVDPRFTEVPSLAMRRRIFTWWCRRRAEDPEAAAEDARQGAAAATAAAESRWATELREAAADGRLSVPGLTFEAFRAATASADGRAAADVIGPAAAREAFTAARSTAFAAAEAERAAERAAAAAREAERRERARGQASEAFRAVVGDLRWLTHEHTWQDVRSRREDGSLAAASAGAGGDAGPREAMGAGLSNSGGVSRPPLGKDPRWCVHLSEEDMQSLFAEALAMSGSAALGAAAAAAASFAEASADFHAIPKSGIARVDARGMSPEEFRVEFVAKNRPALIEHACDEWPGIRLWSLPEYLKRRGGDRVVTADVTPSGLGDAAVAVRGSEGEPVAVFAKPHEVRMRFADVISAVEAAATAERLAAPRAHQGGQPPADAGSKHSLVWAGEPGTAAGLLLPSVGCPLEAGGPAAAASTAASAAGAPAGAAGSPAPVGPAIPPGSSVYFSRQCDCFRDDDEAGFLAEPDPTRPGAPPDVPLSLPFADRALAGTTADGLAVPDAVNLWVGSGSATTSAHLDFYENFYVVLSGQKTFTLAPPGNVAFLRKPSLPTVRYRPAASGDTAAAAAAAAAQRGGGDDAGASTAGGPGGAAGARVASPASWVVVPEGEGATSLASAEQTPWLAPDIARLAEEGTSRAYPLVRHASAATVTVYAGQCLFLPAMWVHRVAQQGFTVAVNYWYDMEFDHRYAALQAAQGLREVFAAVGADLPAPDQ</sequence>
<feature type="region of interest" description="Disordered" evidence="2">
    <location>
        <begin position="1"/>
        <end position="39"/>
    </location>
</feature>
<dbReference type="InterPro" id="IPR036517">
    <property type="entry name" value="FF_domain_sf"/>
</dbReference>
<evidence type="ECO:0000313" key="5">
    <source>
        <dbReference type="EMBL" id="KAA0175629.1"/>
    </source>
</evidence>
<organism evidence="5 6">
    <name type="scientific">Cafeteria roenbergensis</name>
    <name type="common">Marine flagellate</name>
    <dbReference type="NCBI Taxonomy" id="33653"/>
    <lineage>
        <taxon>Eukaryota</taxon>
        <taxon>Sar</taxon>
        <taxon>Stramenopiles</taxon>
        <taxon>Bigyra</taxon>
        <taxon>Opalozoa</taxon>
        <taxon>Bicosoecida</taxon>
        <taxon>Cafeteriaceae</taxon>
        <taxon>Cafeteria</taxon>
    </lineage>
</organism>
<dbReference type="PROSITE" id="PS50020">
    <property type="entry name" value="WW_DOMAIN_2"/>
    <property type="match status" value="1"/>
</dbReference>
<evidence type="ECO:0000256" key="2">
    <source>
        <dbReference type="SAM" id="MobiDB-lite"/>
    </source>
</evidence>
<comment type="caution">
    <text evidence="5">The sequence shown here is derived from an EMBL/GenBank/DDBJ whole genome shotgun (WGS) entry which is preliminary data.</text>
</comment>
<dbReference type="SMART" id="SM00558">
    <property type="entry name" value="JmjC"/>
    <property type="match status" value="1"/>
</dbReference>
<dbReference type="Proteomes" id="UP000322899">
    <property type="component" value="Unassembled WGS sequence"/>
</dbReference>
<dbReference type="Gene3D" id="2.60.120.10">
    <property type="entry name" value="Jelly Rolls"/>
    <property type="match status" value="3"/>
</dbReference>
<gene>
    <name evidence="5" type="ORF">FNF27_02711</name>
</gene>
<dbReference type="SUPFAM" id="SSF81698">
    <property type="entry name" value="FF domain"/>
    <property type="match status" value="1"/>
</dbReference>
<dbReference type="Pfam" id="PF13621">
    <property type="entry name" value="Cupin_8"/>
    <property type="match status" value="2"/>
</dbReference>
<evidence type="ECO:0000256" key="1">
    <source>
        <dbReference type="SAM" id="Coils"/>
    </source>
</evidence>
<feature type="domain" description="JmjC" evidence="4">
    <location>
        <begin position="655"/>
        <end position="880"/>
    </location>
</feature>
<protein>
    <recommendedName>
        <fullName evidence="7">JmjC domain-containing protein</fullName>
    </recommendedName>
</protein>
<evidence type="ECO:0000313" key="6">
    <source>
        <dbReference type="Proteomes" id="UP000322899"/>
    </source>
</evidence>
<feature type="region of interest" description="Disordered" evidence="2">
    <location>
        <begin position="120"/>
        <end position="139"/>
    </location>
</feature>
<dbReference type="InterPro" id="IPR014710">
    <property type="entry name" value="RmlC-like_jellyroll"/>
</dbReference>
<accession>A0A5A8EDL1</accession>
<dbReference type="PROSITE" id="PS51184">
    <property type="entry name" value="JMJC"/>
    <property type="match status" value="1"/>
</dbReference>
<evidence type="ECO:0008006" key="7">
    <source>
        <dbReference type="Google" id="ProtNLM"/>
    </source>
</evidence>
<dbReference type="PANTHER" id="PTHR12461">
    <property type="entry name" value="HYPOXIA-INDUCIBLE FACTOR 1 ALPHA INHIBITOR-RELATED"/>
    <property type="match status" value="1"/>
</dbReference>
<dbReference type="OrthoDB" id="196376at2759"/>
<evidence type="ECO:0000259" key="3">
    <source>
        <dbReference type="PROSITE" id="PS50020"/>
    </source>
</evidence>
<dbReference type="Gene3D" id="2.20.70.10">
    <property type="match status" value="1"/>
</dbReference>
<dbReference type="PANTHER" id="PTHR12461:SF99">
    <property type="entry name" value="BIFUNCTIONAL PEPTIDASE AND (3S)-LYSYL HYDROXYLASE JMJD7"/>
    <property type="match status" value="1"/>
</dbReference>